<comment type="caution">
    <text evidence="1">The sequence shown here is derived from an EMBL/GenBank/DDBJ whole genome shotgun (WGS) entry which is preliminary data.</text>
</comment>
<dbReference type="Proteomes" id="UP000319716">
    <property type="component" value="Unassembled WGS sequence"/>
</dbReference>
<name>A0A4Y1ZHD6_9BACL</name>
<dbReference type="AlphaFoldDB" id="A0A4Y1ZHD6"/>
<accession>A0A4Y1ZHD6</accession>
<evidence type="ECO:0000313" key="1">
    <source>
        <dbReference type="EMBL" id="GAY78314.1"/>
    </source>
</evidence>
<organism evidence="1 2">
    <name type="scientific">Sporolactobacillus inulinus</name>
    <dbReference type="NCBI Taxonomy" id="2078"/>
    <lineage>
        <taxon>Bacteria</taxon>
        <taxon>Bacillati</taxon>
        <taxon>Bacillota</taxon>
        <taxon>Bacilli</taxon>
        <taxon>Bacillales</taxon>
        <taxon>Sporolactobacillaceae</taxon>
        <taxon>Sporolactobacillus</taxon>
    </lineage>
</organism>
<protein>
    <submittedName>
        <fullName evidence="1">Uncharacterized protein</fullName>
    </submittedName>
</protein>
<gene>
    <name evidence="1" type="ORF">NBRC111894_3868</name>
</gene>
<sequence length="40" mass="4910">MFVCGKQSCILTFLEWINYFKMHKDIMYLYLSFLKNKVVN</sequence>
<evidence type="ECO:0000313" key="2">
    <source>
        <dbReference type="Proteomes" id="UP000319716"/>
    </source>
</evidence>
<reference evidence="1 2" key="1">
    <citation type="submission" date="2017-11" db="EMBL/GenBank/DDBJ databases">
        <title>Draft Genome Sequence of Sporolactobacillus inulinus NBRC 111894 Isolated from Koso, a Japanese Sugar-Vegetable Fermented Beverage.</title>
        <authorList>
            <person name="Chiou T.Y."/>
            <person name="Oshima K."/>
            <person name="Suda W."/>
            <person name="Hattori M."/>
            <person name="Takahashi T."/>
        </authorList>
    </citation>
    <scope>NUCLEOTIDE SEQUENCE [LARGE SCALE GENOMIC DNA]</scope>
    <source>
        <strain evidence="1 2">NBRC111894</strain>
    </source>
</reference>
<proteinExistence type="predicted"/>
<dbReference type="EMBL" id="BEXB01000045">
    <property type="protein sequence ID" value="GAY78314.1"/>
    <property type="molecule type" value="Genomic_DNA"/>
</dbReference>